<dbReference type="Pfam" id="PF24626">
    <property type="entry name" value="SH3_Tf2-1"/>
    <property type="match status" value="1"/>
</dbReference>
<gene>
    <name evidence="2" type="ORF">VFH_VI162040</name>
</gene>
<proteinExistence type="predicted"/>
<accession>A0AAV1BCL2</accession>
<name>A0AAV1BCL2_VICFA</name>
<evidence type="ECO:0000313" key="2">
    <source>
        <dbReference type="EMBL" id="CAI8619257.1"/>
    </source>
</evidence>
<evidence type="ECO:0000313" key="3">
    <source>
        <dbReference type="Proteomes" id="UP001157006"/>
    </source>
</evidence>
<feature type="domain" description="Tf2-1-like SH3-like" evidence="1">
    <location>
        <begin position="2"/>
        <end position="60"/>
    </location>
</feature>
<keyword evidence="3" id="KW-1185">Reference proteome</keyword>
<dbReference type="AlphaFoldDB" id="A0AAV1BCL2"/>
<dbReference type="Proteomes" id="UP001157006">
    <property type="component" value="Chromosome 6"/>
</dbReference>
<reference evidence="2 3" key="1">
    <citation type="submission" date="2023-01" db="EMBL/GenBank/DDBJ databases">
        <authorList>
            <person name="Kreplak J."/>
        </authorList>
    </citation>
    <scope>NUCLEOTIDE SEQUENCE [LARGE SCALE GENOMIC DNA]</scope>
</reference>
<organism evidence="2 3">
    <name type="scientific">Vicia faba</name>
    <name type="common">Broad bean</name>
    <name type="synonym">Faba vulgaris</name>
    <dbReference type="NCBI Taxonomy" id="3906"/>
    <lineage>
        <taxon>Eukaryota</taxon>
        <taxon>Viridiplantae</taxon>
        <taxon>Streptophyta</taxon>
        <taxon>Embryophyta</taxon>
        <taxon>Tracheophyta</taxon>
        <taxon>Spermatophyta</taxon>
        <taxon>Magnoliopsida</taxon>
        <taxon>eudicotyledons</taxon>
        <taxon>Gunneridae</taxon>
        <taxon>Pentapetalae</taxon>
        <taxon>rosids</taxon>
        <taxon>fabids</taxon>
        <taxon>Fabales</taxon>
        <taxon>Fabaceae</taxon>
        <taxon>Papilionoideae</taxon>
        <taxon>50 kb inversion clade</taxon>
        <taxon>NPAAA clade</taxon>
        <taxon>Hologalegina</taxon>
        <taxon>IRL clade</taxon>
        <taxon>Fabeae</taxon>
        <taxon>Vicia</taxon>
    </lineage>
</organism>
<evidence type="ECO:0000259" key="1">
    <source>
        <dbReference type="Pfam" id="PF24626"/>
    </source>
</evidence>
<dbReference type="EMBL" id="OX451741">
    <property type="protein sequence ID" value="CAI8619257.1"/>
    <property type="molecule type" value="Genomic_DNA"/>
</dbReference>
<dbReference type="InterPro" id="IPR056924">
    <property type="entry name" value="SH3_Tf2-1"/>
</dbReference>
<sequence>MYLKLQPYTKVSMKQHAIHKLLPKFCGPFLIQDHIGSTAYQLKRPPYAAIHNIFHVSQLNYAQTLKDKLFNIYLHHQLSNWEESAVWSIFHLRQVVDVAKLMVGLLFLRYKKKAPSNRLR</sequence>
<protein>
    <recommendedName>
        <fullName evidence="1">Tf2-1-like SH3-like domain-containing protein</fullName>
    </recommendedName>
</protein>